<gene>
    <name evidence="5" type="ORF">ACFOGH_02645</name>
</gene>
<keyword evidence="1" id="KW-0805">Transcription regulation</keyword>
<dbReference type="PANTHER" id="PTHR43132">
    <property type="entry name" value="ARSENICAL RESISTANCE OPERON REPRESSOR ARSR-RELATED"/>
    <property type="match status" value="1"/>
</dbReference>
<keyword evidence="6" id="KW-1185">Reference proteome</keyword>
<dbReference type="PANTHER" id="PTHR43132:SF2">
    <property type="entry name" value="ARSENICAL RESISTANCE OPERON REPRESSOR ARSR-RELATED"/>
    <property type="match status" value="1"/>
</dbReference>
<evidence type="ECO:0000313" key="5">
    <source>
        <dbReference type="EMBL" id="MFC3179875.1"/>
    </source>
</evidence>
<dbReference type="InterPro" id="IPR036390">
    <property type="entry name" value="WH_DNA-bd_sf"/>
</dbReference>
<organism evidence="5 6">
    <name type="scientific">Cypionkella sinensis</name>
    <dbReference type="NCBI Taxonomy" id="1756043"/>
    <lineage>
        <taxon>Bacteria</taxon>
        <taxon>Pseudomonadati</taxon>
        <taxon>Pseudomonadota</taxon>
        <taxon>Alphaproteobacteria</taxon>
        <taxon>Rhodobacterales</taxon>
        <taxon>Paracoccaceae</taxon>
        <taxon>Cypionkella</taxon>
    </lineage>
</organism>
<name>A0ABV7IUE5_9RHOB</name>
<dbReference type="Proteomes" id="UP001595547">
    <property type="component" value="Unassembled WGS sequence"/>
</dbReference>
<dbReference type="NCBIfam" id="NF033788">
    <property type="entry name" value="HTH_metalloreg"/>
    <property type="match status" value="1"/>
</dbReference>
<dbReference type="Pfam" id="PF01022">
    <property type="entry name" value="HTH_5"/>
    <property type="match status" value="1"/>
</dbReference>
<dbReference type="PROSITE" id="PS50987">
    <property type="entry name" value="HTH_ARSR_2"/>
    <property type="match status" value="1"/>
</dbReference>
<dbReference type="InterPro" id="IPR036388">
    <property type="entry name" value="WH-like_DNA-bd_sf"/>
</dbReference>
<dbReference type="Gene3D" id="1.10.10.10">
    <property type="entry name" value="Winged helix-like DNA-binding domain superfamily/Winged helix DNA-binding domain"/>
    <property type="match status" value="1"/>
</dbReference>
<dbReference type="SMART" id="SM00418">
    <property type="entry name" value="HTH_ARSR"/>
    <property type="match status" value="1"/>
</dbReference>
<dbReference type="RefSeq" id="WP_380073956.1">
    <property type="nucleotide sequence ID" value="NZ_JBHRTO010000001.1"/>
</dbReference>
<proteinExistence type="predicted"/>
<reference evidence="6" key="1">
    <citation type="journal article" date="2019" name="Int. J. Syst. Evol. Microbiol.">
        <title>The Global Catalogue of Microorganisms (GCM) 10K type strain sequencing project: providing services to taxonomists for standard genome sequencing and annotation.</title>
        <authorList>
            <consortium name="The Broad Institute Genomics Platform"/>
            <consortium name="The Broad Institute Genome Sequencing Center for Infectious Disease"/>
            <person name="Wu L."/>
            <person name="Ma J."/>
        </authorList>
    </citation>
    <scope>NUCLEOTIDE SEQUENCE [LARGE SCALE GENOMIC DNA]</scope>
    <source>
        <strain evidence="6">KCTC 52039</strain>
    </source>
</reference>
<dbReference type="InterPro" id="IPR001845">
    <property type="entry name" value="HTH_ArsR_DNA-bd_dom"/>
</dbReference>
<evidence type="ECO:0000256" key="1">
    <source>
        <dbReference type="ARBA" id="ARBA00023015"/>
    </source>
</evidence>
<evidence type="ECO:0000313" key="6">
    <source>
        <dbReference type="Proteomes" id="UP001595547"/>
    </source>
</evidence>
<evidence type="ECO:0000259" key="4">
    <source>
        <dbReference type="PROSITE" id="PS50987"/>
    </source>
</evidence>
<dbReference type="PRINTS" id="PR00778">
    <property type="entry name" value="HTHARSR"/>
</dbReference>
<dbReference type="InterPro" id="IPR011991">
    <property type="entry name" value="ArsR-like_HTH"/>
</dbReference>
<evidence type="ECO:0000256" key="3">
    <source>
        <dbReference type="ARBA" id="ARBA00023163"/>
    </source>
</evidence>
<keyword evidence="2" id="KW-0238">DNA-binding</keyword>
<dbReference type="EMBL" id="JBHRTO010000001">
    <property type="protein sequence ID" value="MFC3179875.1"/>
    <property type="molecule type" value="Genomic_DNA"/>
</dbReference>
<dbReference type="CDD" id="cd00090">
    <property type="entry name" value="HTH_ARSR"/>
    <property type="match status" value="1"/>
</dbReference>
<comment type="caution">
    <text evidence="5">The sequence shown here is derived from an EMBL/GenBank/DDBJ whole genome shotgun (WGS) entry which is preliminary data.</text>
</comment>
<sequence>MAARAAEAAAFLKALSHEGRLMILCHLSSGEKSVTALEALIGARQAAVSQHLARLRSEGLVAARRDGKVIFYAIKDPKVRAMVALVYEMFCGDKA</sequence>
<keyword evidence="3" id="KW-0804">Transcription</keyword>
<accession>A0ABV7IUE5</accession>
<dbReference type="InterPro" id="IPR051011">
    <property type="entry name" value="Metal_resp_trans_reg"/>
</dbReference>
<feature type="domain" description="HTH arsR-type" evidence="4">
    <location>
        <begin position="1"/>
        <end position="94"/>
    </location>
</feature>
<dbReference type="SUPFAM" id="SSF46785">
    <property type="entry name" value="Winged helix' DNA-binding domain"/>
    <property type="match status" value="1"/>
</dbReference>
<protein>
    <submittedName>
        <fullName evidence="5">ArsR/SmtB family transcription factor</fullName>
    </submittedName>
</protein>
<evidence type="ECO:0000256" key="2">
    <source>
        <dbReference type="ARBA" id="ARBA00023125"/>
    </source>
</evidence>